<proteinExistence type="predicted"/>
<reference evidence="1 2" key="1">
    <citation type="submission" date="2018-11" db="EMBL/GenBank/DDBJ databases">
        <authorList>
            <consortium name="Pathogen Informatics"/>
        </authorList>
    </citation>
    <scope>NUCLEOTIDE SEQUENCE [LARGE SCALE GENOMIC DNA]</scope>
    <source>
        <strain evidence="1 2">Zambia</strain>
    </source>
</reference>
<keyword evidence="2" id="KW-1185">Reference proteome</keyword>
<name>A0A183MJ51_9TREM</name>
<protein>
    <submittedName>
        <fullName evidence="1">Uncharacterized protein</fullName>
    </submittedName>
</protein>
<gene>
    <name evidence="1" type="ORF">SMRZ_LOCUS16076</name>
</gene>
<accession>A0A183MJ51</accession>
<evidence type="ECO:0000313" key="2">
    <source>
        <dbReference type="Proteomes" id="UP000277204"/>
    </source>
</evidence>
<evidence type="ECO:0000313" key="1">
    <source>
        <dbReference type="EMBL" id="VDP19916.1"/>
    </source>
</evidence>
<sequence>MQLTSKSDGREHTRKFNIVLSSSQFPLSSEEDLRTLDVPSKKIREKFKGQQNLLDYLFASQMAMLTRLMDDRPEMSTRFILS</sequence>
<organism evidence="1 2">
    <name type="scientific">Schistosoma margrebowiei</name>
    <dbReference type="NCBI Taxonomy" id="48269"/>
    <lineage>
        <taxon>Eukaryota</taxon>
        <taxon>Metazoa</taxon>
        <taxon>Spiralia</taxon>
        <taxon>Lophotrochozoa</taxon>
        <taxon>Platyhelminthes</taxon>
        <taxon>Trematoda</taxon>
        <taxon>Digenea</taxon>
        <taxon>Strigeidida</taxon>
        <taxon>Schistosomatoidea</taxon>
        <taxon>Schistosomatidae</taxon>
        <taxon>Schistosoma</taxon>
    </lineage>
</organism>
<dbReference type="EMBL" id="UZAI01017058">
    <property type="protein sequence ID" value="VDP19916.1"/>
    <property type="molecule type" value="Genomic_DNA"/>
</dbReference>
<dbReference type="Proteomes" id="UP000277204">
    <property type="component" value="Unassembled WGS sequence"/>
</dbReference>
<dbReference type="AlphaFoldDB" id="A0A183MJ51"/>